<organism evidence="2 3">
    <name type="scientific">Levilactobacillus suantsaii</name>
    <dbReference type="NCBI Taxonomy" id="2292255"/>
    <lineage>
        <taxon>Bacteria</taxon>
        <taxon>Bacillati</taxon>
        <taxon>Bacillota</taxon>
        <taxon>Bacilli</taxon>
        <taxon>Lactobacillales</taxon>
        <taxon>Lactobacillaceae</taxon>
        <taxon>Levilactobacillus</taxon>
    </lineage>
</organism>
<evidence type="ECO:0000313" key="2">
    <source>
        <dbReference type="EMBL" id="RXI79066.1"/>
    </source>
</evidence>
<reference evidence="2 3" key="1">
    <citation type="submission" date="2018-08" db="EMBL/GenBank/DDBJ databases">
        <title>Lactobacillus suantsai sp. nov., isolated from traditional fermented suan-tsai in Taiwan.</title>
        <authorList>
            <person name="Huang C.-H."/>
        </authorList>
    </citation>
    <scope>NUCLEOTIDE SEQUENCE [LARGE SCALE GENOMIC DNA]</scope>
    <source>
        <strain evidence="2 3">BCRC 12945</strain>
    </source>
</reference>
<evidence type="ECO:0000313" key="3">
    <source>
        <dbReference type="Proteomes" id="UP000290602"/>
    </source>
</evidence>
<dbReference type="Proteomes" id="UP000290602">
    <property type="component" value="Unassembled WGS sequence"/>
</dbReference>
<dbReference type="AlphaFoldDB" id="A0A4Q0VKX2"/>
<proteinExistence type="predicted"/>
<comment type="caution">
    <text evidence="2">The sequence shown here is derived from an EMBL/GenBank/DDBJ whole genome shotgun (WGS) entry which is preliminary data.</text>
</comment>
<dbReference type="EMBL" id="QXIL01000006">
    <property type="protein sequence ID" value="RXI79066.1"/>
    <property type="molecule type" value="Genomic_DNA"/>
</dbReference>
<accession>A0A4Q0VKX2</accession>
<evidence type="ECO:0000256" key="1">
    <source>
        <dbReference type="SAM" id="Phobius"/>
    </source>
</evidence>
<keyword evidence="1" id="KW-0812">Transmembrane</keyword>
<protein>
    <submittedName>
        <fullName evidence="2">Uncharacterized protein</fullName>
    </submittedName>
</protein>
<sequence length="60" mass="7022">MLHVPVWCTKYLLIKCIYIVGKSFEKIVLFSSILGVGLFLVVQESLMFQQILQRVKYLIM</sequence>
<name>A0A4Q0VKX2_9LACO</name>
<keyword evidence="3" id="KW-1185">Reference proteome</keyword>
<gene>
    <name evidence="2" type="ORF">DXH47_04620</name>
</gene>
<feature type="transmembrane region" description="Helical" evidence="1">
    <location>
        <begin position="27"/>
        <end position="48"/>
    </location>
</feature>
<keyword evidence="1" id="KW-1133">Transmembrane helix</keyword>
<keyword evidence="1" id="KW-0472">Membrane</keyword>